<dbReference type="Proteomes" id="UP000424468">
    <property type="component" value="Chromosome"/>
</dbReference>
<dbReference type="KEGG" id="stab:STABA_v1c08460"/>
<dbReference type="PANTHER" id="PTHR46889">
    <property type="entry name" value="TRANSPOSASE INSF FOR INSERTION SEQUENCE IS3B-RELATED"/>
    <property type="match status" value="1"/>
</dbReference>
<dbReference type="InterPro" id="IPR012337">
    <property type="entry name" value="RNaseH-like_sf"/>
</dbReference>
<dbReference type="SUPFAM" id="SSF53098">
    <property type="entry name" value="Ribonuclease H-like"/>
    <property type="match status" value="1"/>
</dbReference>
<organism evidence="2 3">
    <name type="scientific">Spiroplasma tabanidicola</name>
    <dbReference type="NCBI Taxonomy" id="324079"/>
    <lineage>
        <taxon>Bacteria</taxon>
        <taxon>Bacillati</taxon>
        <taxon>Mycoplasmatota</taxon>
        <taxon>Mollicutes</taxon>
        <taxon>Entomoplasmatales</taxon>
        <taxon>Spiroplasmataceae</taxon>
        <taxon>Spiroplasma</taxon>
    </lineage>
</organism>
<protein>
    <submittedName>
        <fullName evidence="2">DDE-type integrase/transposase/recombinase</fullName>
    </submittedName>
</protein>
<dbReference type="InterPro" id="IPR036397">
    <property type="entry name" value="RNaseH_sf"/>
</dbReference>
<dbReference type="Gene3D" id="3.30.420.10">
    <property type="entry name" value="Ribonuclease H-like superfamily/Ribonuclease H"/>
    <property type="match status" value="1"/>
</dbReference>
<dbReference type="InterPro" id="IPR050900">
    <property type="entry name" value="Transposase_IS3/IS150/IS904"/>
</dbReference>
<evidence type="ECO:0000259" key="1">
    <source>
        <dbReference type="PROSITE" id="PS50994"/>
    </source>
</evidence>
<dbReference type="PROSITE" id="PS50994">
    <property type="entry name" value="INTEGRASE"/>
    <property type="match status" value="1"/>
</dbReference>
<dbReference type="Pfam" id="PF13683">
    <property type="entry name" value="rve_3"/>
    <property type="match status" value="1"/>
</dbReference>
<dbReference type="PANTHER" id="PTHR46889:SF4">
    <property type="entry name" value="TRANSPOSASE INSO FOR INSERTION SEQUENCE ELEMENT IS911B-RELATED"/>
    <property type="match status" value="1"/>
</dbReference>
<dbReference type="RefSeq" id="WP_156006919.1">
    <property type="nucleotide sequence ID" value="NZ_CP046276.1"/>
</dbReference>
<sequence>MANYVIQTLFFAIKKRGAPDIIHSDQGSPYTNETWKSLWDENKISIFMSKRGNSPDNGACESFFGTIKNECIYTYKIKELNYSNIYTIISDYIDFYNYVRPMLKHKKTPYEIRMEKVPF</sequence>
<accession>A0A6I6CB91</accession>
<feature type="domain" description="Integrase catalytic" evidence="1">
    <location>
        <begin position="1"/>
        <end position="117"/>
    </location>
</feature>
<proteinExistence type="predicted"/>
<reference evidence="2 3" key="1">
    <citation type="submission" date="2019-11" db="EMBL/GenBank/DDBJ databases">
        <title>Complete genome sequence of Spiroplasma tabanidicola TAUS-1 (DSM 22603).</title>
        <authorList>
            <person name="Huang C.-T."/>
            <person name="Lin Y.-C."/>
            <person name="Kuo C.-H."/>
        </authorList>
    </citation>
    <scope>NUCLEOTIDE SEQUENCE [LARGE SCALE GENOMIC DNA]</scope>
    <source>
        <strain evidence="2 3">TAUS-1</strain>
    </source>
</reference>
<dbReference type="InterPro" id="IPR001584">
    <property type="entry name" value="Integrase_cat-core"/>
</dbReference>
<dbReference type="OrthoDB" id="389689at2"/>
<evidence type="ECO:0000313" key="3">
    <source>
        <dbReference type="Proteomes" id="UP000424468"/>
    </source>
</evidence>
<gene>
    <name evidence="2" type="ORF">STABA_v1c08460</name>
</gene>
<keyword evidence="3" id="KW-1185">Reference proteome</keyword>
<evidence type="ECO:0000313" key="2">
    <source>
        <dbReference type="EMBL" id="QGS52201.1"/>
    </source>
</evidence>
<dbReference type="AlphaFoldDB" id="A0A6I6CB91"/>
<dbReference type="EMBL" id="CP046276">
    <property type="protein sequence ID" value="QGS52201.1"/>
    <property type="molecule type" value="Genomic_DNA"/>
</dbReference>
<dbReference type="GO" id="GO:0015074">
    <property type="term" value="P:DNA integration"/>
    <property type="evidence" value="ECO:0007669"/>
    <property type="project" value="InterPro"/>
</dbReference>
<dbReference type="GO" id="GO:0003676">
    <property type="term" value="F:nucleic acid binding"/>
    <property type="evidence" value="ECO:0007669"/>
    <property type="project" value="InterPro"/>
</dbReference>
<name>A0A6I6CB91_9MOLU</name>